<accession>A0A7T3E5Q4</accession>
<proteinExistence type="predicted"/>
<name>A0A7T3E5Q4_SPHPI</name>
<evidence type="ECO:0000313" key="1">
    <source>
        <dbReference type="EMBL" id="QPT09852.1"/>
    </source>
</evidence>
<sequence>MPADGGRASRGGRMLAAVKVLAGDYRAERRANPVFYRIVELSACGSLGLALPDILDLIRGVLS</sequence>
<organism evidence="1 2">
    <name type="scientific">Sphingomonas paucimobilis</name>
    <name type="common">Pseudomonas paucimobilis</name>
    <dbReference type="NCBI Taxonomy" id="13689"/>
    <lineage>
        <taxon>Bacteria</taxon>
        <taxon>Pseudomonadati</taxon>
        <taxon>Pseudomonadota</taxon>
        <taxon>Alphaproteobacteria</taxon>
        <taxon>Sphingomonadales</taxon>
        <taxon>Sphingomonadaceae</taxon>
        <taxon>Sphingomonas</taxon>
    </lineage>
</organism>
<gene>
    <name evidence="1" type="ORF">I6G38_06320</name>
</gene>
<dbReference type="AlphaFoldDB" id="A0A7T3E5Q4"/>
<dbReference type="RefSeq" id="WP_197939244.1">
    <property type="nucleotide sequence ID" value="NZ_CP065713.1"/>
</dbReference>
<protein>
    <submittedName>
        <fullName evidence="1">Uncharacterized protein</fullName>
    </submittedName>
</protein>
<dbReference type="Proteomes" id="UP000594836">
    <property type="component" value="Chromosome"/>
</dbReference>
<reference evidence="1 2" key="1">
    <citation type="submission" date="2020-12" db="EMBL/GenBank/DDBJ databases">
        <title>FDA dAtabase for Regulatory Grade micrObial Sequences (FDA-ARGOS): Supporting development and validation of Infectious Disease Dx tests.</title>
        <authorList>
            <person name="Sproer C."/>
            <person name="Gronow S."/>
            <person name="Severitt S."/>
            <person name="Schroder I."/>
            <person name="Tallon L."/>
            <person name="Sadzewicz L."/>
            <person name="Zhao X."/>
            <person name="Boylan J."/>
            <person name="Ott S."/>
            <person name="Bowen H."/>
            <person name="Vavikolanu K."/>
            <person name="Mehta A."/>
            <person name="Aluvathingal J."/>
            <person name="Nadendla S."/>
            <person name="Lowell S."/>
            <person name="Myers T."/>
            <person name="Yan Y."/>
            <person name="Sichtig H."/>
        </authorList>
    </citation>
    <scope>NUCLEOTIDE SEQUENCE [LARGE SCALE GENOMIC DNA]</scope>
    <source>
        <strain evidence="1 2">FDAARGOS_881</strain>
    </source>
</reference>
<dbReference type="EMBL" id="CP065713">
    <property type="protein sequence ID" value="QPT09852.1"/>
    <property type="molecule type" value="Genomic_DNA"/>
</dbReference>
<evidence type="ECO:0000313" key="2">
    <source>
        <dbReference type="Proteomes" id="UP000594836"/>
    </source>
</evidence>